<sequence length="212" mass="23320">MSENKARTIKLFCPSVLSTARVLVAPLEQRLDLGSIARTFGLDPSTVKLNGHFISRGTDLVASSVTWKSLLSFFSAKGLSTGENDANPLVVDGKLCKVGNKRRGHDAVKTIGYVTEDEDSKHSKKTRTGDPGCGVPSYNGICSKRKQLPEDLNLLKKLKINETNPDNKGRSRDLCNNISNTKTQFGCSYTSGQAKRMREDEAVEVSPWKKMR</sequence>
<dbReference type="EMBL" id="PDCK01000044">
    <property type="protein sequence ID" value="PRQ25501.1"/>
    <property type="molecule type" value="Genomic_DNA"/>
</dbReference>
<dbReference type="PANTHER" id="PTHR39104">
    <property type="entry name" value="AMINO ACID-LIGASE"/>
    <property type="match status" value="1"/>
</dbReference>
<dbReference type="OMA" id="EWVAWND"/>
<organism evidence="1 2">
    <name type="scientific">Rosa chinensis</name>
    <name type="common">China rose</name>
    <dbReference type="NCBI Taxonomy" id="74649"/>
    <lineage>
        <taxon>Eukaryota</taxon>
        <taxon>Viridiplantae</taxon>
        <taxon>Streptophyta</taxon>
        <taxon>Embryophyta</taxon>
        <taxon>Tracheophyta</taxon>
        <taxon>Spermatophyta</taxon>
        <taxon>Magnoliopsida</taxon>
        <taxon>eudicotyledons</taxon>
        <taxon>Gunneridae</taxon>
        <taxon>Pentapetalae</taxon>
        <taxon>rosids</taxon>
        <taxon>fabids</taxon>
        <taxon>Rosales</taxon>
        <taxon>Rosaceae</taxon>
        <taxon>Rosoideae</taxon>
        <taxon>Rosoideae incertae sedis</taxon>
        <taxon>Rosa</taxon>
    </lineage>
</organism>
<dbReference type="Gramene" id="PRQ25501">
    <property type="protein sequence ID" value="PRQ25501"/>
    <property type="gene ID" value="RchiOBHm_Chr6g0284361"/>
</dbReference>
<evidence type="ECO:0000313" key="1">
    <source>
        <dbReference type="EMBL" id="PRQ25501.1"/>
    </source>
</evidence>
<protein>
    <submittedName>
        <fullName evidence="1">Uncharacterized protein</fullName>
    </submittedName>
</protein>
<dbReference type="AlphaFoldDB" id="A0A2P6PU99"/>
<name>A0A2P6PU99_ROSCH</name>
<proteinExistence type="predicted"/>
<reference evidence="1 2" key="1">
    <citation type="journal article" date="2018" name="Nat. Genet.">
        <title>The Rosa genome provides new insights in the design of modern roses.</title>
        <authorList>
            <person name="Bendahmane M."/>
        </authorList>
    </citation>
    <scope>NUCLEOTIDE SEQUENCE [LARGE SCALE GENOMIC DNA]</scope>
    <source>
        <strain evidence="2">cv. Old Blush</strain>
    </source>
</reference>
<accession>A0A2P6PU99</accession>
<gene>
    <name evidence="1" type="ORF">RchiOBHm_Chr6g0284361</name>
</gene>
<dbReference type="Proteomes" id="UP000238479">
    <property type="component" value="Chromosome 6"/>
</dbReference>
<keyword evidence="2" id="KW-1185">Reference proteome</keyword>
<dbReference type="STRING" id="74649.A0A2P6PU99"/>
<evidence type="ECO:0000313" key="2">
    <source>
        <dbReference type="Proteomes" id="UP000238479"/>
    </source>
</evidence>
<dbReference type="PANTHER" id="PTHR39104:SF1">
    <property type="entry name" value="AMINO ACID-LIGASE"/>
    <property type="match status" value="1"/>
</dbReference>
<comment type="caution">
    <text evidence="1">The sequence shown here is derived from an EMBL/GenBank/DDBJ whole genome shotgun (WGS) entry which is preliminary data.</text>
</comment>
<dbReference type="OrthoDB" id="751983at2759"/>